<dbReference type="PANTHER" id="PTHR47959:SF1">
    <property type="entry name" value="ATP-DEPENDENT RNA HELICASE DBPA"/>
    <property type="match status" value="1"/>
</dbReference>
<feature type="short sequence motif" description="Q motif" evidence="8">
    <location>
        <begin position="26"/>
        <end position="54"/>
    </location>
</feature>
<evidence type="ECO:0000256" key="8">
    <source>
        <dbReference type="PROSITE-ProRule" id="PRU00552"/>
    </source>
</evidence>
<dbReference type="AlphaFoldDB" id="L7JTX2"/>
<keyword evidence="5 9" id="KW-0067">ATP-binding</keyword>
<accession>L7JTX2</accession>
<dbReference type="HOGENOM" id="CLU_003041_1_0_1"/>
<evidence type="ECO:0000256" key="6">
    <source>
        <dbReference type="ARBA" id="ARBA00022884"/>
    </source>
</evidence>
<evidence type="ECO:0000259" key="12">
    <source>
        <dbReference type="PROSITE" id="PS51195"/>
    </source>
</evidence>
<dbReference type="SUPFAM" id="SSF52540">
    <property type="entry name" value="P-loop containing nucleoside triphosphate hydrolases"/>
    <property type="match status" value="1"/>
</dbReference>
<keyword evidence="14" id="KW-1185">Reference proteome</keyword>
<evidence type="ECO:0000256" key="1">
    <source>
        <dbReference type="ARBA" id="ARBA00012552"/>
    </source>
</evidence>
<dbReference type="CDD" id="cd18787">
    <property type="entry name" value="SF2_C_DEAD"/>
    <property type="match status" value="1"/>
</dbReference>
<dbReference type="GO" id="GO:0005524">
    <property type="term" value="F:ATP binding"/>
    <property type="evidence" value="ECO:0007669"/>
    <property type="project" value="UniProtKB-KW"/>
</dbReference>
<dbReference type="STRING" id="72359.L7JTX2"/>
<dbReference type="OMA" id="TRFHDFK"/>
<evidence type="ECO:0000313" key="14">
    <source>
        <dbReference type="Proteomes" id="UP000011185"/>
    </source>
</evidence>
<dbReference type="SMART" id="SM00487">
    <property type="entry name" value="DEXDc"/>
    <property type="match status" value="1"/>
</dbReference>
<keyword evidence="2 9" id="KW-0547">Nucleotide-binding</keyword>
<dbReference type="EMBL" id="JH994025">
    <property type="protein sequence ID" value="ELQ74750.1"/>
    <property type="molecule type" value="Genomic_DNA"/>
</dbReference>
<dbReference type="OrthoDB" id="10265785at2759"/>
<feature type="domain" description="DEAD-box RNA helicase Q" evidence="12">
    <location>
        <begin position="26"/>
        <end position="54"/>
    </location>
</feature>
<protein>
    <recommendedName>
        <fullName evidence="1">RNA helicase</fullName>
        <ecNumber evidence="1">3.6.4.13</ecNumber>
    </recommendedName>
</protein>
<dbReference type="PROSITE" id="PS51192">
    <property type="entry name" value="HELICASE_ATP_BIND_1"/>
    <property type="match status" value="1"/>
</dbReference>
<dbReference type="EC" id="3.6.4.13" evidence="1"/>
<keyword evidence="4 9" id="KW-0347">Helicase</keyword>
<dbReference type="InterPro" id="IPR011545">
    <property type="entry name" value="DEAD/DEAH_box_helicase_dom"/>
</dbReference>
<dbReference type="PANTHER" id="PTHR47959">
    <property type="entry name" value="ATP-DEPENDENT RNA HELICASE RHLE-RELATED"/>
    <property type="match status" value="1"/>
</dbReference>
<reference evidence="13 14" key="1">
    <citation type="journal article" date="2012" name="PLoS Pathog.">
        <title>The genome of the obligate intracellular parasite Trachipleistophora hominis: new insights into microsporidian genome dynamics and reductive evolution.</title>
        <authorList>
            <person name="Heinz E."/>
            <person name="Williams T.A."/>
            <person name="Nakjang S."/>
            <person name="Noel C.J."/>
            <person name="Swan D.C."/>
            <person name="Goldberg A.V."/>
            <person name="Harris S.R."/>
            <person name="Weinmaier T."/>
            <person name="Markert S."/>
            <person name="Becher D."/>
            <person name="Bernhardt J."/>
            <person name="Dagan T."/>
            <person name="Hacker C."/>
            <person name="Lucocq J.M."/>
            <person name="Schweder T."/>
            <person name="Rattei T."/>
            <person name="Hall N."/>
            <person name="Hirt R.P."/>
            <person name="Embley T.M."/>
        </authorList>
    </citation>
    <scope>NUCLEOTIDE SEQUENCE [LARGE SCALE GENOMIC DNA]</scope>
</reference>
<keyword evidence="6" id="KW-0694">RNA-binding</keyword>
<dbReference type="InParanoid" id="L7JTX2"/>
<evidence type="ECO:0000313" key="13">
    <source>
        <dbReference type="EMBL" id="ELQ74750.1"/>
    </source>
</evidence>
<keyword evidence="13" id="KW-0396">Initiation factor</keyword>
<evidence type="ECO:0000256" key="2">
    <source>
        <dbReference type="ARBA" id="ARBA00022741"/>
    </source>
</evidence>
<evidence type="ECO:0000256" key="4">
    <source>
        <dbReference type="ARBA" id="ARBA00022806"/>
    </source>
</evidence>
<dbReference type="VEuPathDB" id="MicrosporidiaDB:THOM_2311"/>
<comment type="catalytic activity">
    <reaction evidence="7">
        <text>ATP + H2O = ADP + phosphate + H(+)</text>
        <dbReference type="Rhea" id="RHEA:13065"/>
        <dbReference type="ChEBI" id="CHEBI:15377"/>
        <dbReference type="ChEBI" id="CHEBI:15378"/>
        <dbReference type="ChEBI" id="CHEBI:30616"/>
        <dbReference type="ChEBI" id="CHEBI:43474"/>
        <dbReference type="ChEBI" id="CHEBI:456216"/>
        <dbReference type="EC" id="3.6.4.13"/>
    </reaction>
</comment>
<dbReference type="InterPro" id="IPR001650">
    <property type="entry name" value="Helicase_C-like"/>
</dbReference>
<dbReference type="Pfam" id="PF00271">
    <property type="entry name" value="Helicase_C"/>
    <property type="match status" value="1"/>
</dbReference>
<organism evidence="13 14">
    <name type="scientific">Trachipleistophora hominis</name>
    <name type="common">Microsporidian parasite</name>
    <dbReference type="NCBI Taxonomy" id="72359"/>
    <lineage>
        <taxon>Eukaryota</taxon>
        <taxon>Fungi</taxon>
        <taxon>Fungi incertae sedis</taxon>
        <taxon>Microsporidia</taxon>
        <taxon>Pleistophoridae</taxon>
        <taxon>Trachipleistophora</taxon>
    </lineage>
</organism>
<keyword evidence="13" id="KW-0648">Protein biosynthesis</keyword>
<gene>
    <name evidence="13" type="ORF">THOM_2311</name>
</gene>
<dbReference type="GO" id="GO:0003743">
    <property type="term" value="F:translation initiation factor activity"/>
    <property type="evidence" value="ECO:0007669"/>
    <property type="project" value="UniProtKB-KW"/>
</dbReference>
<evidence type="ECO:0000256" key="3">
    <source>
        <dbReference type="ARBA" id="ARBA00022801"/>
    </source>
</evidence>
<dbReference type="GO" id="GO:0003723">
    <property type="term" value="F:RNA binding"/>
    <property type="evidence" value="ECO:0007669"/>
    <property type="project" value="UniProtKB-KW"/>
</dbReference>
<dbReference type="GO" id="GO:0016887">
    <property type="term" value="F:ATP hydrolysis activity"/>
    <property type="evidence" value="ECO:0007669"/>
    <property type="project" value="RHEA"/>
</dbReference>
<dbReference type="FunCoup" id="L7JTX2">
    <property type="interactions" value="279"/>
</dbReference>
<dbReference type="InterPro" id="IPR027417">
    <property type="entry name" value="P-loop_NTPase"/>
</dbReference>
<dbReference type="PROSITE" id="PS51194">
    <property type="entry name" value="HELICASE_CTER"/>
    <property type="match status" value="1"/>
</dbReference>
<dbReference type="Pfam" id="PF00270">
    <property type="entry name" value="DEAD"/>
    <property type="match status" value="1"/>
</dbReference>
<dbReference type="PROSITE" id="PS00039">
    <property type="entry name" value="DEAD_ATP_HELICASE"/>
    <property type="match status" value="1"/>
</dbReference>
<dbReference type="GO" id="GO:0005829">
    <property type="term" value="C:cytosol"/>
    <property type="evidence" value="ECO:0007669"/>
    <property type="project" value="TreeGrafter"/>
</dbReference>
<dbReference type="InterPro" id="IPR014014">
    <property type="entry name" value="RNA_helicase_DEAD_Q_motif"/>
</dbReference>
<dbReference type="InterPro" id="IPR014001">
    <property type="entry name" value="Helicase_ATP-bd"/>
</dbReference>
<evidence type="ECO:0000259" key="10">
    <source>
        <dbReference type="PROSITE" id="PS51192"/>
    </source>
</evidence>
<dbReference type="InterPro" id="IPR050079">
    <property type="entry name" value="DEAD_box_RNA_helicase"/>
</dbReference>
<comment type="similarity">
    <text evidence="9">Belongs to the DEAD box helicase family.</text>
</comment>
<dbReference type="SMART" id="SM00490">
    <property type="entry name" value="HELICc"/>
    <property type="match status" value="1"/>
</dbReference>
<dbReference type="Proteomes" id="UP000011185">
    <property type="component" value="Unassembled WGS sequence"/>
</dbReference>
<dbReference type="Gene3D" id="3.40.50.300">
    <property type="entry name" value="P-loop containing nucleotide triphosphate hydrolases"/>
    <property type="match status" value="2"/>
</dbReference>
<name>L7JTX2_TRAHO</name>
<sequence length="407" mass="45987">MAVPFITEEKKEENSIDDKGILNIYERWEDYDLKDPLLRGIYSIGFETPSYIQKTAIGPILQGRDIRAQAQSGTGKTGAFAVASLQRIDETLPATQVLVLCSTREIAEQNAARTTEIGKNMGVSVPFLAGGFNVGRTREELARNPPIVTGTPGRVLHMISTGDLKTDSIFLLIIDEADEMLKRGFKDQVREVFMSLNREKIQVAMFSATWDKSEMEVADDILRDPIIIHLRHDEQTLKGIDQYFVNIGSKPSRGEDIQKMEVLLDIYRRSEVGQSVIFVNSRSKAKFLYEALKTHKFPCEVIHSDLTQNERSDVLRRVRNGECRCLIATGLMARGIDIQQLSIVFNFDLPKGLDKSSYIHRIGRAGRFGRKGKAINIVYQDEMECIKELEGFYSTMISPLPNDFNLK</sequence>
<evidence type="ECO:0000256" key="5">
    <source>
        <dbReference type="ARBA" id="ARBA00022840"/>
    </source>
</evidence>
<keyword evidence="3 9" id="KW-0378">Hydrolase</keyword>
<proteinExistence type="inferred from homology"/>
<evidence type="ECO:0000259" key="11">
    <source>
        <dbReference type="PROSITE" id="PS51194"/>
    </source>
</evidence>
<feature type="domain" description="Helicase ATP-binding" evidence="10">
    <location>
        <begin position="57"/>
        <end position="228"/>
    </location>
</feature>
<evidence type="ECO:0000256" key="9">
    <source>
        <dbReference type="RuleBase" id="RU000492"/>
    </source>
</evidence>
<dbReference type="GO" id="GO:0003724">
    <property type="term" value="F:RNA helicase activity"/>
    <property type="evidence" value="ECO:0007669"/>
    <property type="project" value="UniProtKB-EC"/>
</dbReference>
<dbReference type="InterPro" id="IPR000629">
    <property type="entry name" value="RNA-helicase_DEAD-box_CS"/>
</dbReference>
<evidence type="ECO:0000256" key="7">
    <source>
        <dbReference type="ARBA" id="ARBA00047984"/>
    </source>
</evidence>
<feature type="domain" description="Helicase C-terminal" evidence="11">
    <location>
        <begin position="239"/>
        <end position="407"/>
    </location>
</feature>
<dbReference type="PROSITE" id="PS51195">
    <property type="entry name" value="Q_MOTIF"/>
    <property type="match status" value="1"/>
</dbReference>